<dbReference type="Gene3D" id="3.40.630.30">
    <property type="match status" value="1"/>
</dbReference>
<dbReference type="OrthoDB" id="630895at2759"/>
<organism evidence="3 4">
    <name type="scientific">Aaosphaeria arxii CBS 175.79</name>
    <dbReference type="NCBI Taxonomy" id="1450172"/>
    <lineage>
        <taxon>Eukaryota</taxon>
        <taxon>Fungi</taxon>
        <taxon>Dikarya</taxon>
        <taxon>Ascomycota</taxon>
        <taxon>Pezizomycotina</taxon>
        <taxon>Dothideomycetes</taxon>
        <taxon>Pleosporomycetidae</taxon>
        <taxon>Pleosporales</taxon>
        <taxon>Pleosporales incertae sedis</taxon>
        <taxon>Aaosphaeria</taxon>
    </lineage>
</organism>
<dbReference type="PANTHER" id="PTHR43792:SF1">
    <property type="entry name" value="N-ACETYLTRANSFERASE DOMAIN-CONTAINING PROTEIN"/>
    <property type="match status" value="1"/>
</dbReference>
<dbReference type="SUPFAM" id="SSF55729">
    <property type="entry name" value="Acyl-CoA N-acyltransferases (Nat)"/>
    <property type="match status" value="1"/>
</dbReference>
<proteinExistence type="predicted"/>
<accession>A0A6A5XWS9</accession>
<dbReference type="Pfam" id="PF13302">
    <property type="entry name" value="Acetyltransf_3"/>
    <property type="match status" value="1"/>
</dbReference>
<dbReference type="InterPro" id="IPR051531">
    <property type="entry name" value="N-acetyltransferase"/>
</dbReference>
<gene>
    <name evidence="3" type="ORF">BU24DRAFT_420650</name>
</gene>
<evidence type="ECO:0000259" key="2">
    <source>
        <dbReference type="Pfam" id="PF13302"/>
    </source>
</evidence>
<feature type="domain" description="N-acetyltransferase" evidence="2">
    <location>
        <begin position="43"/>
        <end position="218"/>
    </location>
</feature>
<dbReference type="AlphaFoldDB" id="A0A6A5XWS9"/>
<evidence type="ECO:0000313" key="3">
    <source>
        <dbReference type="EMBL" id="KAF2017612.1"/>
    </source>
</evidence>
<dbReference type="InterPro" id="IPR016181">
    <property type="entry name" value="Acyl_CoA_acyltransferase"/>
</dbReference>
<protein>
    <recommendedName>
        <fullName evidence="2">N-acetyltransferase domain-containing protein</fullName>
    </recommendedName>
</protein>
<dbReference type="GO" id="GO:0016747">
    <property type="term" value="F:acyltransferase activity, transferring groups other than amino-acyl groups"/>
    <property type="evidence" value="ECO:0007669"/>
    <property type="project" value="InterPro"/>
</dbReference>
<feature type="region of interest" description="Disordered" evidence="1">
    <location>
        <begin position="130"/>
        <end position="149"/>
    </location>
</feature>
<dbReference type="GeneID" id="54284926"/>
<dbReference type="InterPro" id="IPR000182">
    <property type="entry name" value="GNAT_dom"/>
</dbReference>
<reference evidence="3" key="1">
    <citation type="journal article" date="2020" name="Stud. Mycol.">
        <title>101 Dothideomycetes genomes: a test case for predicting lifestyles and emergence of pathogens.</title>
        <authorList>
            <person name="Haridas S."/>
            <person name="Albert R."/>
            <person name="Binder M."/>
            <person name="Bloem J."/>
            <person name="Labutti K."/>
            <person name="Salamov A."/>
            <person name="Andreopoulos B."/>
            <person name="Baker S."/>
            <person name="Barry K."/>
            <person name="Bills G."/>
            <person name="Bluhm B."/>
            <person name="Cannon C."/>
            <person name="Castanera R."/>
            <person name="Culley D."/>
            <person name="Daum C."/>
            <person name="Ezra D."/>
            <person name="Gonzalez J."/>
            <person name="Henrissat B."/>
            <person name="Kuo A."/>
            <person name="Liang C."/>
            <person name="Lipzen A."/>
            <person name="Lutzoni F."/>
            <person name="Magnuson J."/>
            <person name="Mondo S."/>
            <person name="Nolan M."/>
            <person name="Ohm R."/>
            <person name="Pangilinan J."/>
            <person name="Park H.-J."/>
            <person name="Ramirez L."/>
            <person name="Alfaro M."/>
            <person name="Sun H."/>
            <person name="Tritt A."/>
            <person name="Yoshinaga Y."/>
            <person name="Zwiers L.-H."/>
            <person name="Turgeon B."/>
            <person name="Goodwin S."/>
            <person name="Spatafora J."/>
            <person name="Crous P."/>
            <person name="Grigoriev I."/>
        </authorList>
    </citation>
    <scope>NUCLEOTIDE SEQUENCE</scope>
    <source>
        <strain evidence="3">CBS 175.79</strain>
    </source>
</reference>
<dbReference type="Proteomes" id="UP000799778">
    <property type="component" value="Unassembled WGS sequence"/>
</dbReference>
<dbReference type="PANTHER" id="PTHR43792">
    <property type="entry name" value="GNAT FAMILY, PUTATIVE (AFU_ORTHOLOGUE AFUA_3G00765)-RELATED-RELATED"/>
    <property type="match status" value="1"/>
</dbReference>
<evidence type="ECO:0000313" key="4">
    <source>
        <dbReference type="Proteomes" id="UP000799778"/>
    </source>
</evidence>
<feature type="compositionally biased region" description="Low complexity" evidence="1">
    <location>
        <begin position="98"/>
        <end position="111"/>
    </location>
</feature>
<dbReference type="RefSeq" id="XP_033385951.1">
    <property type="nucleotide sequence ID" value="XM_033527529.1"/>
</dbReference>
<keyword evidence="4" id="KW-1185">Reference proteome</keyword>
<evidence type="ECO:0000256" key="1">
    <source>
        <dbReference type="SAM" id="MobiDB-lite"/>
    </source>
</evidence>
<dbReference type="EMBL" id="ML978068">
    <property type="protein sequence ID" value="KAF2017612.1"/>
    <property type="molecule type" value="Genomic_DNA"/>
</dbReference>
<feature type="region of interest" description="Disordered" evidence="1">
    <location>
        <begin position="98"/>
        <end position="117"/>
    </location>
</feature>
<name>A0A6A5XWS9_9PLEO</name>
<sequence>MADNGISTSALRKRSATMQNIDSVIETPRLILLRLTDTEEGSQHLQWFHEWWTDPVATSWSMHGACKSYEESREWMIDHVEKFDHLMYAIFEKPEISPSSSSTEAPTATKEINMNNPGKYIGKTGLRRQAISPVLPPPPPPSSHSSDASKPLNLRVIGYALFKSAWGKGYATEANTAMLETYAAYCAREKTGFLNYLEAGVDESNQGSRGVLGKLGFKPVGFKTEVEPVFLAGAWRHGGYWIYGRYI</sequence>